<dbReference type="GO" id="GO:0003941">
    <property type="term" value="F:L-serine ammonia-lyase activity"/>
    <property type="evidence" value="ECO:0007669"/>
    <property type="project" value="UniProtKB-UniRule"/>
</dbReference>
<protein>
    <recommendedName>
        <fullName evidence="11">L-serine deaminase</fullName>
    </recommendedName>
</protein>
<evidence type="ECO:0000256" key="9">
    <source>
        <dbReference type="ARBA" id="ARBA00023239"/>
    </source>
</evidence>
<keyword evidence="4 11" id="KW-0312">Gluconeogenesis</keyword>
<comment type="caution">
    <text evidence="14">The sequence shown here is derived from an EMBL/GenBank/DDBJ whole genome shotgun (WGS) entry which is preliminary data.</text>
</comment>
<proteinExistence type="inferred from homology"/>
<evidence type="ECO:0000256" key="11">
    <source>
        <dbReference type="PIRNR" id="PIRNR036692"/>
    </source>
</evidence>
<keyword evidence="5 11" id="KW-0004">4Fe-4S</keyword>
<dbReference type="InterPro" id="IPR051318">
    <property type="entry name" value="Fe-S_L-Ser"/>
</dbReference>
<name>A0A395V570_9FIRM</name>
<dbReference type="InterPro" id="IPR005131">
    <property type="entry name" value="Ser_deHydtase_bsu"/>
</dbReference>
<dbReference type="InterPro" id="IPR029009">
    <property type="entry name" value="ASB_dom_sf"/>
</dbReference>
<dbReference type="GO" id="GO:0046872">
    <property type="term" value="F:metal ion binding"/>
    <property type="evidence" value="ECO:0007669"/>
    <property type="project" value="UniProtKB-UniRule"/>
</dbReference>
<dbReference type="Proteomes" id="UP000266172">
    <property type="component" value="Unassembled WGS sequence"/>
</dbReference>
<evidence type="ECO:0000313" key="14">
    <source>
        <dbReference type="EMBL" id="RGS38832.1"/>
    </source>
</evidence>
<dbReference type="PIRSF" id="PIRSF036692">
    <property type="entry name" value="SDH_B"/>
    <property type="match status" value="1"/>
</dbReference>
<dbReference type="GO" id="GO:0051539">
    <property type="term" value="F:4 iron, 4 sulfur cluster binding"/>
    <property type="evidence" value="ECO:0007669"/>
    <property type="project" value="UniProtKB-UniRule"/>
</dbReference>
<keyword evidence="6 11" id="KW-0479">Metal-binding</keyword>
<sequence>MNLLDIIGPVMVGPSSSHTAGAVKIGRVSRKLLAEEVADAKIYFHGSFLATGKGHGTDKAILAGLLGMQVDDPRIPESFTMAKESGMSFTLEGIDLGDVHPNSVKMNLTGKSGRTLEVIAASVGGGQIRICELDGLTANFSGDYPTLIVHNIDQPGHVAEVTSMLAHKSVNIATMQLYRESRGTRAVMVIECDREVPGEAIEWLEHLEGILKVTYLSMLEA</sequence>
<dbReference type="RefSeq" id="WP_014080839.1">
    <property type="nucleotide sequence ID" value="NZ_CAUFGO010000046.1"/>
</dbReference>
<dbReference type="FunFam" id="3.30.70.260:FF:000008">
    <property type="entry name" value="D-3-phosphoglycerate dehydrogenase, chloroplastic"/>
    <property type="match status" value="1"/>
</dbReference>
<dbReference type="PANTHER" id="PTHR30182:SF12">
    <property type="entry name" value="L-SERINE DEHYDRATASE, BETA CHAIN-RELATED"/>
    <property type="match status" value="1"/>
</dbReference>
<comment type="pathway">
    <text evidence="2 11">Carbohydrate biosynthesis; gluconeogenesis.</text>
</comment>
<dbReference type="PROSITE" id="PS51671">
    <property type="entry name" value="ACT"/>
    <property type="match status" value="1"/>
</dbReference>
<dbReference type="NCBIfam" id="TIGR00719">
    <property type="entry name" value="sda_beta"/>
    <property type="match status" value="1"/>
</dbReference>
<dbReference type="SUPFAM" id="SSF143548">
    <property type="entry name" value="Serine metabolism enzymes domain"/>
    <property type="match status" value="1"/>
</dbReference>
<feature type="domain" description="ACT" evidence="13">
    <location>
        <begin position="146"/>
        <end position="218"/>
    </location>
</feature>
<evidence type="ECO:0000256" key="8">
    <source>
        <dbReference type="ARBA" id="ARBA00023014"/>
    </source>
</evidence>
<comment type="cofactor">
    <cofactor evidence="1 12">
        <name>[4Fe-4S] cluster</name>
        <dbReference type="ChEBI" id="CHEBI:49883"/>
    </cofactor>
</comment>
<evidence type="ECO:0000256" key="1">
    <source>
        <dbReference type="ARBA" id="ARBA00001966"/>
    </source>
</evidence>
<dbReference type="UniPathway" id="UPA00138"/>
<dbReference type="InterPro" id="IPR002912">
    <property type="entry name" value="ACT_dom"/>
</dbReference>
<dbReference type="GeneID" id="93724471"/>
<reference evidence="14 15" key="1">
    <citation type="submission" date="2018-08" db="EMBL/GenBank/DDBJ databases">
        <title>A genome reference for cultivated species of the human gut microbiota.</title>
        <authorList>
            <person name="Zou Y."/>
            <person name="Xue W."/>
            <person name="Luo G."/>
        </authorList>
    </citation>
    <scope>NUCLEOTIDE SEQUENCE [LARGE SCALE GENOMIC DNA]</scope>
    <source>
        <strain evidence="14 15">AF22-12AC</strain>
    </source>
</reference>
<evidence type="ECO:0000256" key="4">
    <source>
        <dbReference type="ARBA" id="ARBA00022432"/>
    </source>
</evidence>
<dbReference type="Pfam" id="PF03315">
    <property type="entry name" value="SDH_beta"/>
    <property type="match status" value="1"/>
</dbReference>
<evidence type="ECO:0000256" key="5">
    <source>
        <dbReference type="ARBA" id="ARBA00022485"/>
    </source>
</evidence>
<gene>
    <name evidence="14" type="primary">sdaAB</name>
    <name evidence="14" type="ORF">DWX93_11435</name>
</gene>
<dbReference type="GO" id="GO:0006094">
    <property type="term" value="P:gluconeogenesis"/>
    <property type="evidence" value="ECO:0007669"/>
    <property type="project" value="UniProtKB-UniRule"/>
</dbReference>
<organism evidence="14 15">
    <name type="scientific">Roseburia hominis</name>
    <dbReference type="NCBI Taxonomy" id="301301"/>
    <lineage>
        <taxon>Bacteria</taxon>
        <taxon>Bacillati</taxon>
        <taxon>Bacillota</taxon>
        <taxon>Clostridia</taxon>
        <taxon>Lachnospirales</taxon>
        <taxon>Lachnospiraceae</taxon>
        <taxon>Roseburia</taxon>
    </lineage>
</organism>
<dbReference type="Pfam" id="PF01842">
    <property type="entry name" value="ACT"/>
    <property type="match status" value="1"/>
</dbReference>
<dbReference type="EMBL" id="QRVL01000010">
    <property type="protein sequence ID" value="RGS38832.1"/>
    <property type="molecule type" value="Genomic_DNA"/>
</dbReference>
<dbReference type="InterPro" id="IPR004643">
    <property type="entry name" value="Fe-S_L-Ser_bsu"/>
</dbReference>
<evidence type="ECO:0000256" key="12">
    <source>
        <dbReference type="RuleBase" id="RU366059"/>
    </source>
</evidence>
<evidence type="ECO:0000256" key="6">
    <source>
        <dbReference type="ARBA" id="ARBA00022723"/>
    </source>
</evidence>
<dbReference type="Gene3D" id="3.30.70.260">
    <property type="match status" value="1"/>
</dbReference>
<evidence type="ECO:0000313" key="15">
    <source>
        <dbReference type="Proteomes" id="UP000266172"/>
    </source>
</evidence>
<dbReference type="AlphaFoldDB" id="A0A395V570"/>
<dbReference type="PANTHER" id="PTHR30182">
    <property type="entry name" value="L-SERINE DEHYDRATASE"/>
    <property type="match status" value="1"/>
</dbReference>
<dbReference type="OMA" id="NIGHMEV"/>
<keyword evidence="8 11" id="KW-0411">Iron-sulfur</keyword>
<keyword evidence="9 11" id="KW-0456">Lyase</keyword>
<comment type="catalytic activity">
    <reaction evidence="10 11 12">
        <text>L-serine = pyruvate + NH4(+)</text>
        <dbReference type="Rhea" id="RHEA:19169"/>
        <dbReference type="ChEBI" id="CHEBI:15361"/>
        <dbReference type="ChEBI" id="CHEBI:28938"/>
        <dbReference type="ChEBI" id="CHEBI:33384"/>
        <dbReference type="EC" id="4.3.1.17"/>
    </reaction>
</comment>
<evidence type="ECO:0000259" key="13">
    <source>
        <dbReference type="PROSITE" id="PS51671"/>
    </source>
</evidence>
<evidence type="ECO:0000256" key="3">
    <source>
        <dbReference type="ARBA" id="ARBA00008636"/>
    </source>
</evidence>
<dbReference type="SUPFAM" id="SSF55021">
    <property type="entry name" value="ACT-like"/>
    <property type="match status" value="1"/>
</dbReference>
<keyword evidence="7 11" id="KW-0408">Iron</keyword>
<accession>A0A395V570</accession>
<evidence type="ECO:0000256" key="10">
    <source>
        <dbReference type="ARBA" id="ARBA00049406"/>
    </source>
</evidence>
<dbReference type="InterPro" id="IPR045865">
    <property type="entry name" value="ACT-like_dom_sf"/>
</dbReference>
<evidence type="ECO:0000256" key="7">
    <source>
        <dbReference type="ARBA" id="ARBA00023004"/>
    </source>
</evidence>
<dbReference type="CDD" id="cd04903">
    <property type="entry name" value="ACT_LSD"/>
    <property type="match status" value="1"/>
</dbReference>
<dbReference type="Gene3D" id="3.30.1330.90">
    <property type="entry name" value="D-3-phosphoglycerate dehydrogenase, domain 3"/>
    <property type="match status" value="1"/>
</dbReference>
<evidence type="ECO:0000256" key="2">
    <source>
        <dbReference type="ARBA" id="ARBA00004742"/>
    </source>
</evidence>
<comment type="similarity">
    <text evidence="3 11 12">Belongs to the iron-sulfur dependent L-serine dehydratase family.</text>
</comment>